<reference evidence="2 3" key="1">
    <citation type="submission" date="2019-05" db="EMBL/GenBank/DDBJ databases">
        <title>Culicoidintestinum kansasii gen. nov., sp. nov. from the gastrointestinal tract of the biting midge, Culicoides sonorensis.</title>
        <authorList>
            <person name="Neupane S."/>
            <person name="Ghosh A."/>
            <person name="Gunther S."/>
            <person name="Martin K."/>
            <person name="Zurek L."/>
        </authorList>
    </citation>
    <scope>NUCLEOTIDE SEQUENCE [LARGE SCALE GENOMIC DNA]</scope>
    <source>
        <strain evidence="2 3">CS-1</strain>
    </source>
</reference>
<sequence length="364" mass="39345">MKTYPLKSITIDQAMQKQFALVDAVTREFEGQDIITRGDLGVVPGLNQPRTTAKVERVLADFFNTEAAMLVRGAGTMAIRLALYAVMKPHEKLLIHEAPIYPTTGTSVAMMGLQTVSADFNDLAALKAAIESQKPDAVLVQFTRQRPDDAYDMGEVIACIRSVDAELPIITDDNYAVMKVEKIGSELGASASCFSMFKLLGPEGIGCIVGDLAIIEALRKENYSGGLQVQGHEALDALRGLIYAPVALAISAQVTDDLHERLNNGELAGVKQAFIANAQSKVLLVELEDEIADQVLAAAVTLGGLPNPVGAESKYEFSPLFYRLSGTFRAANPELSKRMIRINPNRAGSETVLRILREAIAQVK</sequence>
<dbReference type="AlphaFoldDB" id="A0A5R8QAW4"/>
<keyword evidence="3" id="KW-1185">Reference proteome</keyword>
<proteinExistence type="predicted"/>
<keyword evidence="2" id="KW-0808">Transferase</keyword>
<dbReference type="Gene3D" id="3.90.1150.130">
    <property type="match status" value="1"/>
</dbReference>
<dbReference type="Gene3D" id="3.40.640.10">
    <property type="entry name" value="Type I PLP-dependent aspartate aminotransferase-like (Major domain)"/>
    <property type="match status" value="1"/>
</dbReference>
<protein>
    <submittedName>
        <fullName evidence="2">Aminotransferase</fullName>
    </submittedName>
</protein>
<name>A0A5R8QAW4_9FIRM</name>
<evidence type="ECO:0000259" key="1">
    <source>
        <dbReference type="Pfam" id="PF22475"/>
    </source>
</evidence>
<dbReference type="FunCoup" id="A0A5R8QAW4">
    <property type="interactions" value="33"/>
</dbReference>
<dbReference type="Pfam" id="PF22475">
    <property type="entry name" value="YhfS-like_C"/>
    <property type="match status" value="1"/>
</dbReference>
<keyword evidence="2" id="KW-0032">Aminotransferase</keyword>
<dbReference type="OrthoDB" id="9787096at2"/>
<dbReference type="GO" id="GO:0008483">
    <property type="term" value="F:transaminase activity"/>
    <property type="evidence" value="ECO:0007669"/>
    <property type="project" value="UniProtKB-KW"/>
</dbReference>
<dbReference type="Proteomes" id="UP000306912">
    <property type="component" value="Unassembled WGS sequence"/>
</dbReference>
<comment type="caution">
    <text evidence="2">The sequence shown here is derived from an EMBL/GenBank/DDBJ whole genome shotgun (WGS) entry which is preliminary data.</text>
</comment>
<dbReference type="RefSeq" id="WP_138191223.1">
    <property type="nucleotide sequence ID" value="NZ_VBWP01000006.1"/>
</dbReference>
<dbReference type="InterPro" id="IPR015421">
    <property type="entry name" value="PyrdxlP-dep_Trfase_major"/>
</dbReference>
<feature type="domain" description="YhfS-like C-terminal" evidence="1">
    <location>
        <begin position="257"/>
        <end position="356"/>
    </location>
</feature>
<organism evidence="2 3">
    <name type="scientific">Culicoidibacter larvae</name>
    <dbReference type="NCBI Taxonomy" id="2579976"/>
    <lineage>
        <taxon>Bacteria</taxon>
        <taxon>Bacillati</taxon>
        <taxon>Bacillota</taxon>
        <taxon>Culicoidibacteria</taxon>
        <taxon>Culicoidibacterales</taxon>
        <taxon>Culicoidibacteraceae</taxon>
        <taxon>Culicoidibacter</taxon>
    </lineage>
</organism>
<dbReference type="EMBL" id="VBWP01000006">
    <property type="protein sequence ID" value="TLG72997.1"/>
    <property type="molecule type" value="Genomic_DNA"/>
</dbReference>
<evidence type="ECO:0000313" key="3">
    <source>
        <dbReference type="Proteomes" id="UP000306912"/>
    </source>
</evidence>
<dbReference type="InParanoid" id="A0A5R8QAW4"/>
<accession>A0A5R8QAW4</accession>
<evidence type="ECO:0000313" key="2">
    <source>
        <dbReference type="EMBL" id="TLG72997.1"/>
    </source>
</evidence>
<dbReference type="InterPro" id="IPR054718">
    <property type="entry name" value="YhfS-like_C"/>
</dbReference>
<dbReference type="InterPro" id="IPR015424">
    <property type="entry name" value="PyrdxlP-dep_Trfase"/>
</dbReference>
<gene>
    <name evidence="2" type="ORF">FEZ08_08095</name>
</gene>
<dbReference type="SUPFAM" id="SSF53383">
    <property type="entry name" value="PLP-dependent transferases"/>
    <property type="match status" value="1"/>
</dbReference>